<organism evidence="2 3">
    <name type="scientific">Elizabethkingia bruuniana</name>
    <dbReference type="NCBI Taxonomy" id="1756149"/>
    <lineage>
        <taxon>Bacteria</taxon>
        <taxon>Pseudomonadati</taxon>
        <taxon>Bacteroidota</taxon>
        <taxon>Flavobacteriia</taxon>
        <taxon>Flavobacteriales</taxon>
        <taxon>Weeksellaceae</taxon>
        <taxon>Elizabethkingia</taxon>
    </lineage>
</organism>
<keyword evidence="1" id="KW-1133">Transmembrane helix</keyword>
<protein>
    <submittedName>
        <fullName evidence="2">DUF308 domain-containing protein</fullName>
    </submittedName>
</protein>
<dbReference type="GeneID" id="93131948"/>
<feature type="transmembrane region" description="Helical" evidence="1">
    <location>
        <begin position="73"/>
        <end position="92"/>
    </location>
</feature>
<dbReference type="Proteomes" id="UP000595426">
    <property type="component" value="Chromosome"/>
</dbReference>
<proteinExistence type="predicted"/>
<dbReference type="KEGG" id="egm:AYC65_03485"/>
<feature type="transmembrane region" description="Helical" evidence="1">
    <location>
        <begin position="152"/>
        <end position="174"/>
    </location>
</feature>
<dbReference type="EMBL" id="CP067018">
    <property type="protein sequence ID" value="QQN57634.1"/>
    <property type="molecule type" value="Genomic_DNA"/>
</dbReference>
<dbReference type="RefSeq" id="WP_034869736.1">
    <property type="nucleotide sequence ID" value="NZ_CBCSDR010000003.1"/>
</dbReference>
<feature type="transmembrane region" description="Helical" evidence="1">
    <location>
        <begin position="98"/>
        <end position="116"/>
    </location>
</feature>
<feature type="transmembrane region" description="Helical" evidence="1">
    <location>
        <begin position="46"/>
        <end position="64"/>
    </location>
</feature>
<evidence type="ECO:0000256" key="1">
    <source>
        <dbReference type="SAM" id="Phobius"/>
    </source>
</evidence>
<gene>
    <name evidence="2" type="ORF">I6H88_14420</name>
</gene>
<reference evidence="2 3" key="1">
    <citation type="submission" date="2020-12" db="EMBL/GenBank/DDBJ databases">
        <title>FDA dAtabase for Regulatory Grade micrObial Sequences (FDA-ARGOS): Supporting development and validation of Infectious Disease Dx tests.</title>
        <authorList>
            <person name="Kerrigan L."/>
            <person name="Long C."/>
            <person name="Tallon L."/>
            <person name="Sadzewicz L."/>
            <person name="Zhao X."/>
            <person name="Boylan J."/>
            <person name="Ott S."/>
            <person name="Bowen H."/>
            <person name="Vavikolanu K."/>
            <person name="Mehta A."/>
            <person name="Aluvathingal J."/>
            <person name="Nadendla S."/>
            <person name="Yan Y."/>
            <person name="Sichtig H."/>
        </authorList>
    </citation>
    <scope>NUCLEOTIDE SEQUENCE [LARGE SCALE GENOMIC DNA]</scope>
    <source>
        <strain evidence="2 3">FDAARGOS_1031</strain>
    </source>
</reference>
<dbReference type="OrthoDB" id="7059775at2"/>
<keyword evidence="1" id="KW-0472">Membrane</keyword>
<name>A0A7T7UWS3_9FLAO</name>
<feature type="transmembrane region" description="Helical" evidence="1">
    <location>
        <begin position="128"/>
        <end position="146"/>
    </location>
</feature>
<evidence type="ECO:0000313" key="3">
    <source>
        <dbReference type="Proteomes" id="UP000595426"/>
    </source>
</evidence>
<dbReference type="AlphaFoldDB" id="A0A7T7UWS3"/>
<keyword evidence="3" id="KW-1185">Reference proteome</keyword>
<accession>A0A7T7UWS3</accession>
<keyword evidence="1" id="KW-0812">Transmembrane</keyword>
<feature type="transmembrane region" description="Helical" evidence="1">
    <location>
        <begin position="12"/>
        <end position="34"/>
    </location>
</feature>
<sequence length="199" mass="21487">MSDSFNTTINSSLRNILFPLVTSTGSILTGFYMLSLLIENQIASSQIPGILFIASGLSLSIFSVQNYKLINGWGLYLLFGLLILLTGIYITVSEPSVYVTGLASLLRSGILLGAAWDLKKHEHADWGNIGIASITGVIFSVILIAGPDTLELPVNFVMAGLFISTGIAGLLLYLELRKVNRFYGLLKKLTKSTKLVSIA</sequence>
<evidence type="ECO:0000313" key="2">
    <source>
        <dbReference type="EMBL" id="QQN57634.1"/>
    </source>
</evidence>